<dbReference type="Pfam" id="PF08907">
    <property type="entry name" value="DUF1853"/>
    <property type="match status" value="1"/>
</dbReference>
<dbReference type="EMBL" id="JAABOQ010000001">
    <property type="protein sequence ID" value="NER16075.1"/>
    <property type="molecule type" value="Genomic_DNA"/>
</dbReference>
<keyword evidence="2" id="KW-1185">Reference proteome</keyword>
<name>A0A6M0CE40_9FLAO</name>
<dbReference type="InterPro" id="IPR015003">
    <property type="entry name" value="DUF1853"/>
</dbReference>
<comment type="caution">
    <text evidence="1">The sequence shown here is derived from an EMBL/GenBank/DDBJ whole genome shotgun (WGS) entry which is preliminary data.</text>
</comment>
<gene>
    <name evidence="1" type="ORF">GWK10_02575</name>
</gene>
<proteinExistence type="predicted"/>
<dbReference type="AlphaFoldDB" id="A0A6M0CE40"/>
<evidence type="ECO:0000313" key="1">
    <source>
        <dbReference type="EMBL" id="NER16075.1"/>
    </source>
</evidence>
<protein>
    <submittedName>
        <fullName evidence="1">DUF1853 family protein</fullName>
    </submittedName>
</protein>
<evidence type="ECO:0000313" key="2">
    <source>
        <dbReference type="Proteomes" id="UP000474296"/>
    </source>
</evidence>
<dbReference type="Proteomes" id="UP000474296">
    <property type="component" value="Unassembled WGS sequence"/>
</dbReference>
<organism evidence="1 2">
    <name type="scientific">Spongiivirga citrea</name>
    <dbReference type="NCBI Taxonomy" id="1481457"/>
    <lineage>
        <taxon>Bacteria</taxon>
        <taxon>Pseudomonadati</taxon>
        <taxon>Bacteroidota</taxon>
        <taxon>Flavobacteriia</taxon>
        <taxon>Flavobacteriales</taxon>
        <taxon>Flavobacteriaceae</taxon>
        <taxon>Spongiivirga</taxon>
    </lineage>
</organism>
<dbReference type="RefSeq" id="WP_164029329.1">
    <property type="nucleotide sequence ID" value="NZ_JAABOQ010000001.1"/>
</dbReference>
<reference evidence="1 2" key="1">
    <citation type="submission" date="2020-01" db="EMBL/GenBank/DDBJ databases">
        <title>Spongiivirga citrea KCTC 32990T.</title>
        <authorList>
            <person name="Wang G."/>
        </authorList>
    </citation>
    <scope>NUCLEOTIDE SEQUENCE [LARGE SCALE GENOMIC DNA]</scope>
    <source>
        <strain evidence="1 2">KCTC 32990</strain>
    </source>
</reference>
<sequence>MKHIRGFINSEVLWTGNQFGLEQFEIPLIDLQTFKTKPIPTNLRLGHQIEHIFTQLLHHCNEYELLAHSIQIKNGNDTIGELDYLIQSADENQRTIHLELSYKFYLLDPDISEPIHRLVGPNRRDMFFTKLDKTKDKQLPLLFTDHSKRTLIGKGLPTENIEQQVCFKAQLFAPYGQKSPSIRPLNTNCIVGYWLRFSDFENGDFKANRFYLPRKYEWLHNPHALVKFSSYFDTLMEINLQHLNERAPMVWMKKPDGTMEKFFVVWWG</sequence>
<accession>A0A6M0CE40</accession>